<dbReference type="InterPro" id="IPR000700">
    <property type="entry name" value="PAS-assoc_C"/>
</dbReference>
<dbReference type="InterPro" id="IPR005467">
    <property type="entry name" value="His_kinase_dom"/>
</dbReference>
<dbReference type="CDD" id="cd00082">
    <property type="entry name" value="HisKA"/>
    <property type="match status" value="1"/>
</dbReference>
<dbReference type="InterPro" id="IPR036097">
    <property type="entry name" value="HisK_dim/P_sf"/>
</dbReference>
<dbReference type="SUPFAM" id="SSF55785">
    <property type="entry name" value="PYP-like sensor domain (PAS domain)"/>
    <property type="match status" value="4"/>
</dbReference>
<feature type="domain" description="PAS" evidence="15">
    <location>
        <begin position="141"/>
        <end position="211"/>
    </location>
</feature>
<evidence type="ECO:0000259" key="14">
    <source>
        <dbReference type="PROSITE" id="PS50110"/>
    </source>
</evidence>
<dbReference type="KEGG" id="echi:FKX85_20875"/>
<dbReference type="Proteomes" id="UP000316614">
    <property type="component" value="Chromosome"/>
</dbReference>
<feature type="domain" description="PAC" evidence="16">
    <location>
        <begin position="481"/>
        <end position="533"/>
    </location>
</feature>
<dbReference type="SMART" id="SM00387">
    <property type="entry name" value="HATPase_c"/>
    <property type="match status" value="1"/>
</dbReference>
<dbReference type="Pfam" id="PF02518">
    <property type="entry name" value="HATPase_c"/>
    <property type="match status" value="1"/>
</dbReference>
<feature type="modified residue" description="4-aspartylphosphate" evidence="12">
    <location>
        <position position="1106"/>
    </location>
</feature>
<evidence type="ECO:0000313" key="19">
    <source>
        <dbReference type="Proteomes" id="UP000316614"/>
    </source>
</evidence>
<feature type="domain" description="HPt" evidence="17">
    <location>
        <begin position="1207"/>
        <end position="1307"/>
    </location>
</feature>
<dbReference type="PROSITE" id="PS50110">
    <property type="entry name" value="RESPONSE_REGULATORY"/>
    <property type="match status" value="2"/>
</dbReference>
<evidence type="ECO:0000259" key="17">
    <source>
        <dbReference type="PROSITE" id="PS50894"/>
    </source>
</evidence>
<dbReference type="Gene3D" id="3.30.565.10">
    <property type="entry name" value="Histidine kinase-like ATPase, C-terminal domain"/>
    <property type="match status" value="1"/>
</dbReference>
<dbReference type="Gene3D" id="3.40.50.2300">
    <property type="match status" value="2"/>
</dbReference>
<dbReference type="PROSITE" id="PS50113">
    <property type="entry name" value="PAC"/>
    <property type="match status" value="3"/>
</dbReference>
<dbReference type="InterPro" id="IPR003594">
    <property type="entry name" value="HATPase_dom"/>
</dbReference>
<comment type="subunit">
    <text evidence="9">At low DSF concentrations, interacts with RpfF.</text>
</comment>
<keyword evidence="5" id="KW-0547">Nucleotide-binding</keyword>
<dbReference type="FunFam" id="3.30.565.10:FF:000010">
    <property type="entry name" value="Sensor histidine kinase RcsC"/>
    <property type="match status" value="1"/>
</dbReference>
<evidence type="ECO:0000256" key="10">
    <source>
        <dbReference type="ARBA" id="ARBA00068150"/>
    </source>
</evidence>
<dbReference type="InterPro" id="IPR011006">
    <property type="entry name" value="CheY-like_superfamily"/>
</dbReference>
<dbReference type="InterPro" id="IPR001789">
    <property type="entry name" value="Sig_transdc_resp-reg_receiver"/>
</dbReference>
<name>A0A514CNJ0_9BACT</name>
<dbReference type="Gene3D" id="1.10.287.130">
    <property type="match status" value="1"/>
</dbReference>
<evidence type="ECO:0000256" key="11">
    <source>
        <dbReference type="PROSITE-ProRule" id="PRU00110"/>
    </source>
</evidence>
<feature type="modified residue" description="4-aspartylphosphate" evidence="12">
    <location>
        <position position="966"/>
    </location>
</feature>
<dbReference type="PANTHER" id="PTHR45339">
    <property type="entry name" value="HYBRID SIGNAL TRANSDUCTION HISTIDINE KINASE J"/>
    <property type="match status" value="1"/>
</dbReference>
<dbReference type="SUPFAM" id="SSF52172">
    <property type="entry name" value="CheY-like"/>
    <property type="match status" value="2"/>
</dbReference>
<gene>
    <name evidence="18" type="ORF">FKX85_20875</name>
</gene>
<evidence type="ECO:0000256" key="2">
    <source>
        <dbReference type="ARBA" id="ARBA00012438"/>
    </source>
</evidence>
<dbReference type="InterPro" id="IPR004358">
    <property type="entry name" value="Sig_transdc_His_kin-like_C"/>
</dbReference>
<feature type="domain" description="Response regulatory" evidence="14">
    <location>
        <begin position="1055"/>
        <end position="1173"/>
    </location>
</feature>
<dbReference type="Pfam" id="PF08448">
    <property type="entry name" value="PAS_4"/>
    <property type="match status" value="2"/>
</dbReference>
<reference evidence="18 19" key="1">
    <citation type="submission" date="2019-06" db="EMBL/GenBank/DDBJ databases">
        <title>Echinicola alkalisoli sp. nov. isolated from saline soil.</title>
        <authorList>
            <person name="Sun J.-Q."/>
            <person name="Xu L."/>
        </authorList>
    </citation>
    <scope>NUCLEOTIDE SEQUENCE [LARGE SCALE GENOMIC DNA]</scope>
    <source>
        <strain evidence="18 19">LN3S3</strain>
    </source>
</reference>
<dbReference type="PROSITE" id="PS50894">
    <property type="entry name" value="HPT"/>
    <property type="match status" value="1"/>
</dbReference>
<dbReference type="RefSeq" id="WP_141616564.1">
    <property type="nucleotide sequence ID" value="NZ_CP041253.1"/>
</dbReference>
<dbReference type="SMART" id="SM00448">
    <property type="entry name" value="REC"/>
    <property type="match status" value="2"/>
</dbReference>
<dbReference type="SUPFAM" id="SSF55874">
    <property type="entry name" value="ATPase domain of HSP90 chaperone/DNA topoisomerase II/histidine kinase"/>
    <property type="match status" value="1"/>
</dbReference>
<feature type="domain" description="PAS" evidence="15">
    <location>
        <begin position="392"/>
        <end position="464"/>
    </location>
</feature>
<evidence type="ECO:0000313" key="18">
    <source>
        <dbReference type="EMBL" id="QDH81350.1"/>
    </source>
</evidence>
<keyword evidence="4" id="KW-0808">Transferase</keyword>
<dbReference type="CDD" id="cd17546">
    <property type="entry name" value="REC_hyHK_CKI1_RcsC-like"/>
    <property type="match status" value="2"/>
</dbReference>
<keyword evidence="3 12" id="KW-0597">Phosphoprotein</keyword>
<keyword evidence="6" id="KW-0418">Kinase</keyword>
<evidence type="ECO:0000256" key="6">
    <source>
        <dbReference type="ARBA" id="ARBA00022777"/>
    </source>
</evidence>
<feature type="domain" description="PAC" evidence="16">
    <location>
        <begin position="213"/>
        <end position="264"/>
    </location>
</feature>
<dbReference type="FunFam" id="1.10.287.130:FF:000002">
    <property type="entry name" value="Two-component osmosensing histidine kinase"/>
    <property type="match status" value="1"/>
</dbReference>
<feature type="domain" description="PAC" evidence="16">
    <location>
        <begin position="340"/>
        <end position="391"/>
    </location>
</feature>
<protein>
    <recommendedName>
        <fullName evidence="10">Sensory/regulatory protein RpfC</fullName>
        <ecNumber evidence="2">2.7.13.3</ecNumber>
    </recommendedName>
</protein>
<comment type="catalytic activity">
    <reaction evidence="1">
        <text>ATP + protein L-histidine = ADP + protein N-phospho-L-histidine.</text>
        <dbReference type="EC" id="2.7.13.3"/>
    </reaction>
</comment>
<dbReference type="SMART" id="SM00388">
    <property type="entry name" value="HisKA"/>
    <property type="match status" value="1"/>
</dbReference>
<dbReference type="InterPro" id="IPR036890">
    <property type="entry name" value="HATPase_C_sf"/>
</dbReference>
<dbReference type="OrthoDB" id="9811889at2"/>
<accession>A0A514CNJ0</accession>
<dbReference type="InterPro" id="IPR013656">
    <property type="entry name" value="PAS_4"/>
</dbReference>
<keyword evidence="7" id="KW-0067">ATP-binding</keyword>
<dbReference type="InterPro" id="IPR035965">
    <property type="entry name" value="PAS-like_dom_sf"/>
</dbReference>
<dbReference type="SMART" id="SM00086">
    <property type="entry name" value="PAC"/>
    <property type="match status" value="3"/>
</dbReference>
<evidence type="ECO:0000256" key="8">
    <source>
        <dbReference type="ARBA" id="ARBA00023012"/>
    </source>
</evidence>
<evidence type="ECO:0000256" key="1">
    <source>
        <dbReference type="ARBA" id="ARBA00000085"/>
    </source>
</evidence>
<dbReference type="Pfam" id="PF13426">
    <property type="entry name" value="PAS_9"/>
    <property type="match status" value="2"/>
</dbReference>
<dbReference type="InterPro" id="IPR008207">
    <property type="entry name" value="Sig_transdc_His_kin_Hpt_dom"/>
</dbReference>
<dbReference type="InterPro" id="IPR000014">
    <property type="entry name" value="PAS"/>
</dbReference>
<dbReference type="SMART" id="SM00091">
    <property type="entry name" value="PAS"/>
    <property type="match status" value="3"/>
</dbReference>
<feature type="domain" description="Response regulatory" evidence="14">
    <location>
        <begin position="916"/>
        <end position="1032"/>
    </location>
</feature>
<dbReference type="CDD" id="cd16922">
    <property type="entry name" value="HATPase_EvgS-ArcB-TorS-like"/>
    <property type="match status" value="1"/>
</dbReference>
<dbReference type="EC" id="2.7.13.3" evidence="2"/>
<dbReference type="EMBL" id="CP041253">
    <property type="protein sequence ID" value="QDH81350.1"/>
    <property type="molecule type" value="Genomic_DNA"/>
</dbReference>
<dbReference type="PANTHER" id="PTHR45339:SF1">
    <property type="entry name" value="HYBRID SIGNAL TRANSDUCTION HISTIDINE KINASE J"/>
    <property type="match status" value="1"/>
</dbReference>
<dbReference type="PROSITE" id="PS50109">
    <property type="entry name" value="HIS_KIN"/>
    <property type="match status" value="1"/>
</dbReference>
<dbReference type="GO" id="GO:0000155">
    <property type="term" value="F:phosphorelay sensor kinase activity"/>
    <property type="evidence" value="ECO:0007669"/>
    <property type="project" value="InterPro"/>
</dbReference>
<dbReference type="InterPro" id="IPR001610">
    <property type="entry name" value="PAC"/>
</dbReference>
<feature type="domain" description="Histidine kinase" evidence="13">
    <location>
        <begin position="677"/>
        <end position="900"/>
    </location>
</feature>
<dbReference type="SUPFAM" id="SSF47384">
    <property type="entry name" value="Homodimeric domain of signal transducing histidine kinase"/>
    <property type="match status" value="1"/>
</dbReference>
<evidence type="ECO:0000256" key="5">
    <source>
        <dbReference type="ARBA" id="ARBA00022741"/>
    </source>
</evidence>
<dbReference type="Gene3D" id="3.30.450.20">
    <property type="entry name" value="PAS domain"/>
    <property type="match status" value="4"/>
</dbReference>
<evidence type="ECO:0000259" key="16">
    <source>
        <dbReference type="PROSITE" id="PS50113"/>
    </source>
</evidence>
<dbReference type="CDD" id="cd00130">
    <property type="entry name" value="PAS"/>
    <property type="match status" value="2"/>
</dbReference>
<dbReference type="Pfam" id="PF00072">
    <property type="entry name" value="Response_reg"/>
    <property type="match status" value="2"/>
</dbReference>
<dbReference type="NCBIfam" id="TIGR00229">
    <property type="entry name" value="sensory_box"/>
    <property type="match status" value="4"/>
</dbReference>
<proteinExistence type="predicted"/>
<evidence type="ECO:0000256" key="4">
    <source>
        <dbReference type="ARBA" id="ARBA00022679"/>
    </source>
</evidence>
<evidence type="ECO:0000259" key="15">
    <source>
        <dbReference type="PROSITE" id="PS50112"/>
    </source>
</evidence>
<evidence type="ECO:0000256" key="12">
    <source>
        <dbReference type="PROSITE-ProRule" id="PRU00169"/>
    </source>
</evidence>
<sequence length="1307" mass="148008">MKTHKHIIQHNAKLLQLQLKLAKSSCGFIGIIKENSLNLLAVANLDEDTIGLHEKHIIGLIQQSEKTCVVPLSINKGKIHSQEGIISPFYIDQKGTKGAVFLLDCMGDAPDAATLEEIGILGETFAEKYFSEPSLEGTHYAETQFKDFFENSMGLMCAHDLQGNFLMANKASAHSLGYHKNEMIGKSLYDVIPTQQHDSLEQYLQYVKHYGKSQGSMRIQHVNGSVRIWLYSNILLKDQAGNPYVLGNALDITERHQLEREYNRLKEMLEQTNSVARVGGWEADLKHNTIFWSKVTREIHGVSDDFIPTTEKAIGFYKEGKHRNAIQEAFENAINKKEPYDLELILVTAGGKEVWTRVIGKPDFVDGECARIFGTFQDITAHKEAELEIIRSKKLLEDVQNASSEISMIATDTEGTISLFNKGAEKMLGYSAEEMIGKQSPATIHDPEEVKERGQELSEKYHQKISGFKAFTFLSELEGAEEREWTYIRKDGTKLFVSLAVTAMRNEEGKITGYLGMATDITERKEAEKALIVEKARLNAFVTHAPAAVAMFDRNIRYIAYSNRWIEDYQLQGQEIKGKSHYEVFGNISEVWKDIHQRCLQGEVISNEEDRGRPDGWEHDQFLRWEVRPWHQYDGSIGGIMMLTQDITEACLQRDELKKAKVLAEQASKAKSEFLANMSHEIRTPLNGVIGFTDLVLKTDLSETQAQYLSIVNQSGNALLNIINDILDFSKIEAGKLELDIDKCDLYELTDQASDIITYEVHKKGLEMLLNIHPDIPRYIWVDSVRLKQILVNLLGNASKFTESGEIELQLLPISPLNEANEITIRFSVRDTGIGIKEEKQSKIFDAFSQEDVSTTKKYGGTGLGLTISNRLLQLMDSGLKLESKVGKGSTFFFDLTVTSEQGEAVSTEEDINIQRVLIVDDNDNNRMILERMMSLRGIETVLAKSGFEAIQKLVEEDTFDVVLMDYHMPYMNGIETIRKIREIIEHQPIIFLHSSADDDRILKACKELGVRKKLVKPIKLQEMYNALLTINRKQDHQKNTKASKSQHYFPEGTSVLVVEDNSINMLLAKTVINNLSPTTKIIEAANGLEALEVIKTETPDIIFMDVQMPEMNGYEATREIRSKYNKHNILIIALTAGNIKGEREKCLQAGMNDFIAKPFVEDDIINLLKKWEINKENDSLTSNRSPVHSVSQQKFDLEKFQSVLGFPDLNSEMFQVILKSGKAELEKSKIQLEEILLSKGDGLSAAAHKVYSTASAMYLTNLSLLSSRMETRENYDYTDPDLRREVQVILQEINEVLREIEKHIIT</sequence>
<dbReference type="Pfam" id="PF00512">
    <property type="entry name" value="HisKA"/>
    <property type="match status" value="1"/>
</dbReference>
<dbReference type="PROSITE" id="PS50112">
    <property type="entry name" value="PAS"/>
    <property type="match status" value="2"/>
</dbReference>
<dbReference type="GO" id="GO:0005524">
    <property type="term" value="F:ATP binding"/>
    <property type="evidence" value="ECO:0007669"/>
    <property type="project" value="UniProtKB-KW"/>
</dbReference>
<evidence type="ECO:0000259" key="13">
    <source>
        <dbReference type="PROSITE" id="PS50109"/>
    </source>
</evidence>
<evidence type="ECO:0000256" key="9">
    <source>
        <dbReference type="ARBA" id="ARBA00064003"/>
    </source>
</evidence>
<organism evidence="18 19">
    <name type="scientific">Echinicola soli</name>
    <dbReference type="NCBI Taxonomy" id="2591634"/>
    <lineage>
        <taxon>Bacteria</taxon>
        <taxon>Pseudomonadati</taxon>
        <taxon>Bacteroidota</taxon>
        <taxon>Cytophagia</taxon>
        <taxon>Cytophagales</taxon>
        <taxon>Cyclobacteriaceae</taxon>
        <taxon>Echinicola</taxon>
    </lineage>
</organism>
<evidence type="ECO:0000256" key="7">
    <source>
        <dbReference type="ARBA" id="ARBA00022840"/>
    </source>
</evidence>
<keyword evidence="19" id="KW-1185">Reference proteome</keyword>
<dbReference type="InterPro" id="IPR003661">
    <property type="entry name" value="HisK_dim/P_dom"/>
</dbReference>
<dbReference type="PRINTS" id="PR00344">
    <property type="entry name" value="BCTRLSENSOR"/>
</dbReference>
<evidence type="ECO:0000256" key="3">
    <source>
        <dbReference type="ARBA" id="ARBA00022553"/>
    </source>
</evidence>
<feature type="modified residue" description="Phosphohistidine" evidence="11">
    <location>
        <position position="1249"/>
    </location>
</feature>
<keyword evidence="8" id="KW-0902">Two-component regulatory system</keyword>